<evidence type="ECO:0000313" key="5">
    <source>
        <dbReference type="Proteomes" id="UP001203207"/>
    </source>
</evidence>
<evidence type="ECO:0000256" key="1">
    <source>
        <dbReference type="SAM" id="Coils"/>
    </source>
</evidence>
<keyword evidence="2" id="KW-1133">Transmembrane helix</keyword>
<reference evidence="4" key="2">
    <citation type="submission" date="2022-02" db="EMBL/GenBank/DDBJ databases">
        <authorList>
            <person name="Elcheninov A.G."/>
            <person name="Sorokin D.Y."/>
            <person name="Kublanov I.V."/>
        </authorList>
    </citation>
    <scope>NUCLEOTIDE SEQUENCE</scope>
    <source>
        <strain evidence="4">AArc-St2</strain>
    </source>
</reference>
<organism evidence="4 5">
    <name type="scientific">Natronocalculus amylovorans</name>
    <dbReference type="NCBI Taxonomy" id="2917812"/>
    <lineage>
        <taxon>Archaea</taxon>
        <taxon>Methanobacteriati</taxon>
        <taxon>Methanobacteriota</taxon>
        <taxon>Stenosarchaea group</taxon>
        <taxon>Halobacteria</taxon>
        <taxon>Halobacteriales</taxon>
        <taxon>Haloferacaceae</taxon>
        <taxon>Natronocalculus</taxon>
    </lineage>
</organism>
<keyword evidence="5" id="KW-1185">Reference proteome</keyword>
<proteinExistence type="predicted"/>
<feature type="coiled-coil region" evidence="1">
    <location>
        <begin position="15"/>
        <end position="49"/>
    </location>
</feature>
<name>A0AAE3KAF4_9EURY</name>
<evidence type="ECO:0000256" key="2">
    <source>
        <dbReference type="SAM" id="Phobius"/>
    </source>
</evidence>
<feature type="transmembrane region" description="Helical" evidence="2">
    <location>
        <begin position="78"/>
        <end position="96"/>
    </location>
</feature>
<dbReference type="Pfam" id="PF25939">
    <property type="entry name" value="DUF7982"/>
    <property type="match status" value="1"/>
</dbReference>
<dbReference type="AlphaFoldDB" id="A0AAE3KAF4"/>
<comment type="caution">
    <text evidence="4">The sequence shown here is derived from an EMBL/GenBank/DDBJ whole genome shotgun (WGS) entry which is preliminary data.</text>
</comment>
<evidence type="ECO:0000313" key="4">
    <source>
        <dbReference type="EMBL" id="MCL9818290.1"/>
    </source>
</evidence>
<feature type="transmembrane region" description="Helical" evidence="2">
    <location>
        <begin position="50"/>
        <end position="72"/>
    </location>
</feature>
<dbReference type="EMBL" id="JAKRVX010000009">
    <property type="protein sequence ID" value="MCL9818290.1"/>
    <property type="molecule type" value="Genomic_DNA"/>
</dbReference>
<keyword evidence="2" id="KW-0812">Transmembrane</keyword>
<gene>
    <name evidence="4" type="ORF">AArcSt2_15215</name>
</gene>
<protein>
    <recommendedName>
        <fullName evidence="3">DUF7982 domain-containing protein</fullName>
    </recommendedName>
</protein>
<sequence length="313" mass="34554">MSPSNSTAYNGDRSIEDTEYNQEELVAQLELLSAENRRLRRSVSDARRHHYRGIAAGLFIIGVICGVLGFGTTAGSDVLFALAGIGVFGGMFTYFLTPDRFISADLGERVYAATATSYERICADLGLSARRVYVPLDRPNNDSVSKKMVGDKPTRLALDDVRLFIPQRAEVEVPDEATLRENAFVVDARNQTHGLSVLPTGSGLYDAFMNSLDGSLEDEPRELYRQLSDCVVEDFELARSTTVDLDRERGRMSVEFADALYDGRARFDHPIASFFAVGLANGLNLPIETTITNTAPLSVTLRWDDEPTPETHN</sequence>
<feature type="domain" description="DUF7982" evidence="3">
    <location>
        <begin position="23"/>
        <end position="303"/>
    </location>
</feature>
<dbReference type="Proteomes" id="UP001203207">
    <property type="component" value="Unassembled WGS sequence"/>
</dbReference>
<reference evidence="4" key="1">
    <citation type="journal article" date="2022" name="Syst. Appl. Microbiol.">
        <title>Natronocalculus amylovorans gen. nov., sp. nov., and Natranaeroarchaeum aerophilus sp. nov., dominant culturable amylolytic natronoarchaea from hypersaline soda lakes in southwestern Siberia.</title>
        <authorList>
            <person name="Sorokin D.Y."/>
            <person name="Elcheninov A.G."/>
            <person name="Khizhniak T.V."/>
            <person name="Koenen M."/>
            <person name="Bale N.J."/>
            <person name="Damste J.S.S."/>
            <person name="Kublanov I.V."/>
        </authorList>
    </citation>
    <scope>NUCLEOTIDE SEQUENCE</scope>
    <source>
        <strain evidence="4">AArc-St2</strain>
    </source>
</reference>
<evidence type="ECO:0000259" key="3">
    <source>
        <dbReference type="Pfam" id="PF25939"/>
    </source>
</evidence>
<accession>A0AAE3KAF4</accession>
<keyword evidence="2" id="KW-0472">Membrane</keyword>
<dbReference type="InterPro" id="IPR058288">
    <property type="entry name" value="DUF7982"/>
</dbReference>
<dbReference type="RefSeq" id="WP_250585861.1">
    <property type="nucleotide sequence ID" value="NZ_JAKRVX010000009.1"/>
</dbReference>
<keyword evidence="1" id="KW-0175">Coiled coil</keyword>